<keyword evidence="2" id="KW-1185">Reference proteome</keyword>
<dbReference type="AlphaFoldDB" id="A0A0M3JLE7"/>
<name>A0A0M3JLE7_ANISI</name>
<organism evidence="3">
    <name type="scientific">Anisakis simplex</name>
    <name type="common">Herring worm</name>
    <dbReference type="NCBI Taxonomy" id="6269"/>
    <lineage>
        <taxon>Eukaryota</taxon>
        <taxon>Metazoa</taxon>
        <taxon>Ecdysozoa</taxon>
        <taxon>Nematoda</taxon>
        <taxon>Chromadorea</taxon>
        <taxon>Rhabditida</taxon>
        <taxon>Spirurina</taxon>
        <taxon>Ascaridomorpha</taxon>
        <taxon>Ascaridoidea</taxon>
        <taxon>Anisakidae</taxon>
        <taxon>Anisakis</taxon>
        <taxon>Anisakis simplex complex</taxon>
    </lineage>
</organism>
<evidence type="ECO:0000313" key="3">
    <source>
        <dbReference type="WBParaSite" id="ASIM_0000847801-mRNA-1"/>
    </source>
</evidence>
<reference evidence="3" key="1">
    <citation type="submission" date="2017-02" db="UniProtKB">
        <authorList>
            <consortium name="WormBaseParasite"/>
        </authorList>
    </citation>
    <scope>IDENTIFICATION</scope>
</reference>
<accession>A0A0M3JLE7</accession>
<dbReference type="Proteomes" id="UP000267096">
    <property type="component" value="Unassembled WGS sequence"/>
</dbReference>
<protein>
    <submittedName>
        <fullName evidence="3">FCP1 homology domain-containing protein</fullName>
    </submittedName>
</protein>
<evidence type="ECO:0000313" key="2">
    <source>
        <dbReference type="Proteomes" id="UP000267096"/>
    </source>
</evidence>
<gene>
    <name evidence="1" type="ORF">ASIM_LOCUS8227</name>
</gene>
<dbReference type="WBParaSite" id="ASIM_0000847801-mRNA-1">
    <property type="protein sequence ID" value="ASIM_0000847801-mRNA-1"/>
    <property type="gene ID" value="ASIM_0000847801"/>
</dbReference>
<dbReference type="EMBL" id="UYRR01021721">
    <property type="protein sequence ID" value="VDK31117.1"/>
    <property type="molecule type" value="Genomic_DNA"/>
</dbReference>
<reference evidence="1 2" key="2">
    <citation type="submission" date="2018-11" db="EMBL/GenBank/DDBJ databases">
        <authorList>
            <consortium name="Pathogen Informatics"/>
        </authorList>
    </citation>
    <scope>NUCLEOTIDE SEQUENCE [LARGE SCALE GENOMIC DNA]</scope>
</reference>
<proteinExistence type="predicted"/>
<evidence type="ECO:0000313" key="1">
    <source>
        <dbReference type="EMBL" id="VDK31117.1"/>
    </source>
</evidence>
<dbReference type="OrthoDB" id="10252740at2759"/>
<sequence>MRDERLGYGYVLKSGCSKGVRFIDNADSDGSRAVPALVLDSRKAVFYDCIPLMELVEELWNGGTEPIELLRSARRFDDFQQYISRHLKDVKVKCNTQINKILCISQLSTRPVGQLRYFFVLFIFIVY</sequence>